<feature type="region of interest" description="Disordered" evidence="1">
    <location>
        <begin position="291"/>
        <end position="311"/>
    </location>
</feature>
<accession>A0A9D9H034</accession>
<feature type="compositionally biased region" description="Gly residues" evidence="1">
    <location>
        <begin position="294"/>
        <end position="304"/>
    </location>
</feature>
<protein>
    <submittedName>
        <fullName evidence="2">Uncharacterized protein</fullName>
    </submittedName>
</protein>
<reference evidence="2" key="2">
    <citation type="journal article" date="2021" name="PeerJ">
        <title>Extensive microbial diversity within the chicken gut microbiome revealed by metagenomics and culture.</title>
        <authorList>
            <person name="Gilroy R."/>
            <person name="Ravi A."/>
            <person name="Getino M."/>
            <person name="Pursley I."/>
            <person name="Horton D.L."/>
            <person name="Alikhan N.F."/>
            <person name="Baker D."/>
            <person name="Gharbi K."/>
            <person name="Hall N."/>
            <person name="Watson M."/>
            <person name="Adriaenssens E.M."/>
            <person name="Foster-Nyarko E."/>
            <person name="Jarju S."/>
            <person name="Secka A."/>
            <person name="Antonio M."/>
            <person name="Oren A."/>
            <person name="Chaudhuri R.R."/>
            <person name="La Ragione R."/>
            <person name="Hildebrand F."/>
            <person name="Pallen M.J."/>
        </authorList>
    </citation>
    <scope>NUCLEOTIDE SEQUENCE</scope>
    <source>
        <strain evidence="2">10192</strain>
    </source>
</reference>
<proteinExistence type="predicted"/>
<evidence type="ECO:0000313" key="3">
    <source>
        <dbReference type="Proteomes" id="UP000823632"/>
    </source>
</evidence>
<reference evidence="2" key="1">
    <citation type="submission" date="2020-10" db="EMBL/GenBank/DDBJ databases">
        <authorList>
            <person name="Gilroy R."/>
        </authorList>
    </citation>
    <scope>NUCLEOTIDE SEQUENCE</scope>
    <source>
        <strain evidence="2">10192</strain>
    </source>
</reference>
<comment type="caution">
    <text evidence="2">The sequence shown here is derived from an EMBL/GenBank/DDBJ whole genome shotgun (WGS) entry which is preliminary data.</text>
</comment>
<evidence type="ECO:0000256" key="1">
    <source>
        <dbReference type="SAM" id="MobiDB-lite"/>
    </source>
</evidence>
<gene>
    <name evidence="2" type="ORF">IAC76_08475</name>
</gene>
<evidence type="ECO:0000313" key="2">
    <source>
        <dbReference type="EMBL" id="MBO8431406.1"/>
    </source>
</evidence>
<dbReference type="EMBL" id="JADIND010000193">
    <property type="protein sequence ID" value="MBO8431406.1"/>
    <property type="molecule type" value="Genomic_DNA"/>
</dbReference>
<name>A0A9D9H034_9BACT</name>
<dbReference type="AlphaFoldDB" id="A0A9D9H034"/>
<organism evidence="2 3">
    <name type="scientific">Candidatus Scatousia excrementipullorum</name>
    <dbReference type="NCBI Taxonomy" id="2840936"/>
    <lineage>
        <taxon>Bacteria</taxon>
        <taxon>Candidatus Scatousia</taxon>
    </lineage>
</organism>
<sequence length="343" mass="37098">MTYAAIILPENPKKFEVTTSSQAVQSLSGKLKSAMKQGGAAIKNAIKNPTETMKTLGEYMQDNSDKILNKFSGIAVAQLLANGNVSNQEALDYLFLGFAPAMDKVSLAMGYSGATQMKDAIKNGSINVGSFVNGFCKTLKGLTDFKNELLSKQTTQTQNMIEIDIVLNHGEQYQSETPDRRVQDGINYAEILNNLAEVFSLDCGLQDGRRYSVTDFKSRLTLLRDSKQVFSMKIGEDTVVNLILLDFSPAVIGARSGLDYTLQLKKINVGSIELTPITIQAIPDQLVETQGSGTSTGRGVGGGNVSLPNTTQDPIKQLSQLTKNYNIGATPLMNIARMAGADY</sequence>
<dbReference type="Proteomes" id="UP000823632">
    <property type="component" value="Unassembled WGS sequence"/>
</dbReference>